<keyword evidence="2" id="KW-0489">Methyltransferase</keyword>
<dbReference type="GO" id="GO:0008757">
    <property type="term" value="F:S-adenosylmethionine-dependent methyltransferase activity"/>
    <property type="evidence" value="ECO:0007669"/>
    <property type="project" value="UniProtKB-ARBA"/>
</dbReference>
<keyword evidence="6" id="KW-1185">Reference proteome</keyword>
<evidence type="ECO:0000313" key="5">
    <source>
        <dbReference type="EMBL" id="KAJ1726572.1"/>
    </source>
</evidence>
<reference evidence="5" key="1">
    <citation type="submission" date="2022-07" db="EMBL/GenBank/DDBJ databases">
        <title>Phylogenomic reconstructions and comparative analyses of Kickxellomycotina fungi.</title>
        <authorList>
            <person name="Reynolds N.K."/>
            <person name="Stajich J.E."/>
            <person name="Barry K."/>
            <person name="Grigoriev I.V."/>
            <person name="Crous P."/>
            <person name="Smith M.E."/>
        </authorList>
    </citation>
    <scope>NUCLEOTIDE SEQUENCE</scope>
    <source>
        <strain evidence="5">BCRC 34381</strain>
    </source>
</reference>
<dbReference type="CDD" id="cd02440">
    <property type="entry name" value="AdoMet_MTases"/>
    <property type="match status" value="1"/>
</dbReference>
<evidence type="ECO:0000313" key="6">
    <source>
        <dbReference type="Proteomes" id="UP001143981"/>
    </source>
</evidence>
<evidence type="ECO:0000256" key="3">
    <source>
        <dbReference type="ARBA" id="ARBA00022679"/>
    </source>
</evidence>
<dbReference type="EMBL" id="JANBOI010001482">
    <property type="protein sequence ID" value="KAJ1726572.1"/>
    <property type="molecule type" value="Genomic_DNA"/>
</dbReference>
<dbReference type="InterPro" id="IPR026113">
    <property type="entry name" value="METTL2/6/8-like"/>
</dbReference>
<dbReference type="SUPFAM" id="SSF53335">
    <property type="entry name" value="S-adenosyl-L-methionine-dependent methyltransferases"/>
    <property type="match status" value="1"/>
</dbReference>
<sequence length="311" mass="35252">MDDEFVAHAQATLSGDTSVVPEFWQNKYRGEAAKNWDKFYNRNATNFFKDRHWTDREFEELRPGYTFSERNPVLLELGCGVGNFIWPVIERNPDVYVYACDFSPRAVEFVKANDGYNKDRCHAFVCDITQDRLIETIPPHSVDIVSAIFVLSALPPEKQAAAVANIAEILKPGGRVLIRDYGQYDLAQLRFKPGHKLEDNLYVRQDGTLSYYFSTERMRELFVEHAGLVELENDYTLKRLVNAKKDIDAGRVFVQAKFQAPLDTGSLEHAMEGTRIAGPDTPEREHEARTALYRHGCVPPDLSGPPGPPAP</sequence>
<proteinExistence type="inferred from homology"/>
<dbReference type="GO" id="GO:0008173">
    <property type="term" value="F:RNA methyltransferase activity"/>
    <property type="evidence" value="ECO:0007669"/>
    <property type="project" value="UniProtKB-ARBA"/>
</dbReference>
<dbReference type="InterPro" id="IPR029063">
    <property type="entry name" value="SAM-dependent_MTases_sf"/>
</dbReference>
<dbReference type="Proteomes" id="UP001143981">
    <property type="component" value="Unassembled WGS sequence"/>
</dbReference>
<keyword evidence="3" id="KW-0808">Transferase</keyword>
<dbReference type="Pfam" id="PF08242">
    <property type="entry name" value="Methyltransf_12"/>
    <property type="match status" value="1"/>
</dbReference>
<dbReference type="Gene3D" id="3.40.50.150">
    <property type="entry name" value="Vaccinia Virus protein VP39"/>
    <property type="match status" value="1"/>
</dbReference>
<comment type="caution">
    <text evidence="5">The sequence shown here is derived from an EMBL/GenBank/DDBJ whole genome shotgun (WGS) entry which is preliminary data.</text>
</comment>
<comment type="similarity">
    <text evidence="1">Belongs to the methyltransferase superfamily. METL family.</text>
</comment>
<organism evidence="5 6">
    <name type="scientific">Coemansia biformis</name>
    <dbReference type="NCBI Taxonomy" id="1286918"/>
    <lineage>
        <taxon>Eukaryota</taxon>
        <taxon>Fungi</taxon>
        <taxon>Fungi incertae sedis</taxon>
        <taxon>Zoopagomycota</taxon>
        <taxon>Kickxellomycotina</taxon>
        <taxon>Kickxellomycetes</taxon>
        <taxon>Kickxellales</taxon>
        <taxon>Kickxellaceae</taxon>
        <taxon>Coemansia</taxon>
    </lineage>
</organism>
<dbReference type="GO" id="GO:0032259">
    <property type="term" value="P:methylation"/>
    <property type="evidence" value="ECO:0007669"/>
    <property type="project" value="UniProtKB-KW"/>
</dbReference>
<dbReference type="InterPro" id="IPR013217">
    <property type="entry name" value="Methyltransf_12"/>
</dbReference>
<evidence type="ECO:0000256" key="1">
    <source>
        <dbReference type="ARBA" id="ARBA00009725"/>
    </source>
</evidence>
<evidence type="ECO:0000256" key="2">
    <source>
        <dbReference type="ARBA" id="ARBA00022603"/>
    </source>
</evidence>
<dbReference type="PANTHER" id="PTHR22809">
    <property type="entry name" value="METHYLTRANSFERASE-RELATED"/>
    <property type="match status" value="1"/>
</dbReference>
<feature type="domain" description="Methyltransferase type 12" evidence="4">
    <location>
        <begin position="75"/>
        <end position="176"/>
    </location>
</feature>
<name>A0A9W7Y819_9FUNG</name>
<protein>
    <recommendedName>
        <fullName evidence="4">Methyltransferase type 12 domain-containing protein</fullName>
    </recommendedName>
</protein>
<dbReference type="PANTHER" id="PTHR22809:SF5">
    <property type="entry name" value="TRNA N(3)-METHYLCYTIDINE METHYLTRANSFERASE METTL6"/>
    <property type="match status" value="1"/>
</dbReference>
<dbReference type="OrthoDB" id="417697at2759"/>
<evidence type="ECO:0000259" key="4">
    <source>
        <dbReference type="Pfam" id="PF08242"/>
    </source>
</evidence>
<dbReference type="AlphaFoldDB" id="A0A9W7Y819"/>
<gene>
    <name evidence="5" type="ORF">LPJ61_005094</name>
</gene>
<accession>A0A9W7Y819</accession>